<keyword evidence="3" id="KW-1185">Reference proteome</keyword>
<dbReference type="Pfam" id="PF12697">
    <property type="entry name" value="Abhydrolase_6"/>
    <property type="match status" value="1"/>
</dbReference>
<dbReference type="InterPro" id="IPR000073">
    <property type="entry name" value="AB_hydrolase_1"/>
</dbReference>
<dbReference type="InterPro" id="IPR029058">
    <property type="entry name" value="AB_hydrolase_fold"/>
</dbReference>
<organism evidence="2 3">
    <name type="scientific">Hydnum rufescens UP504</name>
    <dbReference type="NCBI Taxonomy" id="1448309"/>
    <lineage>
        <taxon>Eukaryota</taxon>
        <taxon>Fungi</taxon>
        <taxon>Dikarya</taxon>
        <taxon>Basidiomycota</taxon>
        <taxon>Agaricomycotina</taxon>
        <taxon>Agaricomycetes</taxon>
        <taxon>Cantharellales</taxon>
        <taxon>Hydnaceae</taxon>
        <taxon>Hydnum</taxon>
    </lineage>
</organism>
<dbReference type="OrthoDB" id="94039at2759"/>
<feature type="domain" description="AB hydrolase-1" evidence="1">
    <location>
        <begin position="157"/>
        <end position="452"/>
    </location>
</feature>
<dbReference type="Gene3D" id="3.40.50.1820">
    <property type="entry name" value="alpha/beta hydrolase"/>
    <property type="match status" value="1"/>
</dbReference>
<protein>
    <recommendedName>
        <fullName evidence="1">AB hydrolase-1 domain-containing protein</fullName>
    </recommendedName>
</protein>
<dbReference type="Proteomes" id="UP000886523">
    <property type="component" value="Unassembled WGS sequence"/>
</dbReference>
<proteinExistence type="predicted"/>
<evidence type="ECO:0000313" key="2">
    <source>
        <dbReference type="EMBL" id="KAF9517112.1"/>
    </source>
</evidence>
<dbReference type="EMBL" id="MU128934">
    <property type="protein sequence ID" value="KAF9517112.1"/>
    <property type="molecule type" value="Genomic_DNA"/>
</dbReference>
<dbReference type="SUPFAM" id="SSF53474">
    <property type="entry name" value="alpha/beta-Hydrolases"/>
    <property type="match status" value="1"/>
</dbReference>
<evidence type="ECO:0000259" key="1">
    <source>
        <dbReference type="Pfam" id="PF12697"/>
    </source>
</evidence>
<dbReference type="AlphaFoldDB" id="A0A9P6B495"/>
<name>A0A9P6B495_9AGAM</name>
<reference evidence="2" key="1">
    <citation type="journal article" date="2020" name="Nat. Commun.">
        <title>Large-scale genome sequencing of mycorrhizal fungi provides insights into the early evolution of symbiotic traits.</title>
        <authorList>
            <person name="Miyauchi S."/>
            <person name="Kiss E."/>
            <person name="Kuo A."/>
            <person name="Drula E."/>
            <person name="Kohler A."/>
            <person name="Sanchez-Garcia M."/>
            <person name="Morin E."/>
            <person name="Andreopoulos B."/>
            <person name="Barry K.W."/>
            <person name="Bonito G."/>
            <person name="Buee M."/>
            <person name="Carver A."/>
            <person name="Chen C."/>
            <person name="Cichocki N."/>
            <person name="Clum A."/>
            <person name="Culley D."/>
            <person name="Crous P.W."/>
            <person name="Fauchery L."/>
            <person name="Girlanda M."/>
            <person name="Hayes R.D."/>
            <person name="Keri Z."/>
            <person name="LaButti K."/>
            <person name="Lipzen A."/>
            <person name="Lombard V."/>
            <person name="Magnuson J."/>
            <person name="Maillard F."/>
            <person name="Murat C."/>
            <person name="Nolan M."/>
            <person name="Ohm R.A."/>
            <person name="Pangilinan J."/>
            <person name="Pereira M.F."/>
            <person name="Perotto S."/>
            <person name="Peter M."/>
            <person name="Pfister S."/>
            <person name="Riley R."/>
            <person name="Sitrit Y."/>
            <person name="Stielow J.B."/>
            <person name="Szollosi G."/>
            <person name="Zifcakova L."/>
            <person name="Stursova M."/>
            <person name="Spatafora J.W."/>
            <person name="Tedersoo L."/>
            <person name="Vaario L.M."/>
            <person name="Yamada A."/>
            <person name="Yan M."/>
            <person name="Wang P."/>
            <person name="Xu J."/>
            <person name="Bruns T."/>
            <person name="Baldrian P."/>
            <person name="Vilgalys R."/>
            <person name="Dunand C."/>
            <person name="Henrissat B."/>
            <person name="Grigoriev I.V."/>
            <person name="Hibbett D."/>
            <person name="Nagy L.G."/>
            <person name="Martin F.M."/>
        </authorList>
    </citation>
    <scope>NUCLEOTIDE SEQUENCE</scope>
    <source>
        <strain evidence="2">UP504</strain>
    </source>
</reference>
<accession>A0A9P6B495</accession>
<gene>
    <name evidence="2" type="ORF">BS47DRAFT_1314716</name>
</gene>
<comment type="caution">
    <text evidence="2">The sequence shown here is derived from an EMBL/GenBank/DDBJ whole genome shotgun (WGS) entry which is preliminary data.</text>
</comment>
<sequence length="473" mass="53092">MSSSIPRPSVPPNYPPFPTRRFRDLPTVLPSFNSYPVLPSPPRPLDFVPGYNVTTHIIPASYPRHSFLEPRRYPQLKPVPFIPPPPEAKRERQAWATDTATKLRGKRATLLQLRTENRDSEVLNDPPQSPVPVLWNVVNRYARIGAPKEKRGIGITVVIAHANGFHKETWEPTIKHLISLCGRRSSGIHIDEIWAIDAANHGDSALLNEKHFGDVFDWIDNAQDVLNFVENFIPEGPFVAPRDPLPVHLERVSSGCSSRRHESGFHDRNVVGLGHSLGGCAIAGTACANPNIFHSITLVDPIILPESTYRAEQNVIAALLRRQSWSSREEAKALFLRNPFFNVWVPEVLDLYVQYALTDISPSEGGGVRLKMNGFQEAVCFADEQAARETYQLLGGLDEKVKIKWIMARSSSNERVVELTQAMVWRRPVNSANVQVNSGHLIVQEAPLELAKEAVYSWQVMYAEKADPVWARI</sequence>
<evidence type="ECO:0000313" key="3">
    <source>
        <dbReference type="Proteomes" id="UP000886523"/>
    </source>
</evidence>